<dbReference type="AlphaFoldDB" id="A0A3D9HNG0"/>
<dbReference type="SUPFAM" id="SSF51445">
    <property type="entry name" value="(Trans)glycosidases"/>
    <property type="match status" value="1"/>
</dbReference>
<dbReference type="OrthoDB" id="9786661at2"/>
<dbReference type="Gene3D" id="3.20.20.300">
    <property type="entry name" value="Glycoside hydrolase, family 3, N-terminal domain"/>
    <property type="match status" value="1"/>
</dbReference>
<dbReference type="InterPro" id="IPR017853">
    <property type="entry name" value="GH"/>
</dbReference>
<dbReference type="GO" id="GO:0004563">
    <property type="term" value="F:beta-N-acetylhexosaminidase activity"/>
    <property type="evidence" value="ECO:0007669"/>
    <property type="project" value="UniProtKB-EC"/>
</dbReference>
<evidence type="ECO:0000256" key="2">
    <source>
        <dbReference type="ARBA" id="ARBA00005336"/>
    </source>
</evidence>
<keyword evidence="8" id="KW-1185">Reference proteome</keyword>
<dbReference type="RefSeq" id="WP_115936813.1">
    <property type="nucleotide sequence ID" value="NZ_QRDW01000004.1"/>
</dbReference>
<keyword evidence="5" id="KW-0326">Glycosidase</keyword>
<dbReference type="PANTHER" id="PTHR30480">
    <property type="entry name" value="BETA-HEXOSAMINIDASE-RELATED"/>
    <property type="match status" value="1"/>
</dbReference>
<dbReference type="EMBL" id="QRDW01000004">
    <property type="protein sequence ID" value="RED51033.1"/>
    <property type="molecule type" value="Genomic_DNA"/>
</dbReference>
<name>A0A3D9HNG0_9PROT</name>
<sequence length="341" mass="37585">MSNPAPRQAVLFGCAGHRLTEQEKAFFQDFRPLGFILFARNVDNPDQLRALTDEMRASIDDPTAPILVDQEGGRVRRLKPPHWYDAPNMRQFGDLFAENPRAAAEALHINITLLSADLHGVGINVNCAPVLDVPIPGSNDAVLGNRAFSDDPFLVAGLGRVAVDAYLENGILPVIKHLPGHGRAMCDSHHELPVVTEPLDILRENDFLPFRAMSDCPLGMTAHIVYPHIDPDQPATRSNQVIREIIRDELGFDGLLISDDLSMNALTGSLRERAECALNAGCDLALHCNGDWEEMQAVAQGSRLMSNDAWEKWQAAQSSLKPAPAIDRDALFNRLQQLLNQ</sequence>
<dbReference type="PROSITE" id="PS00775">
    <property type="entry name" value="GLYCOSYL_HYDROL_F3"/>
    <property type="match status" value="1"/>
</dbReference>
<evidence type="ECO:0000313" key="8">
    <source>
        <dbReference type="Proteomes" id="UP000256845"/>
    </source>
</evidence>
<dbReference type="InterPro" id="IPR036962">
    <property type="entry name" value="Glyco_hydro_3_N_sf"/>
</dbReference>
<comment type="similarity">
    <text evidence="2">Belongs to the glycosyl hydrolase 3 family.</text>
</comment>
<evidence type="ECO:0000256" key="5">
    <source>
        <dbReference type="ARBA" id="ARBA00023295"/>
    </source>
</evidence>
<reference evidence="7 8" key="1">
    <citation type="submission" date="2018-07" db="EMBL/GenBank/DDBJ databases">
        <title>Genomic Encyclopedia of Type Strains, Phase III (KMG-III): the genomes of soil and plant-associated and newly described type strains.</title>
        <authorList>
            <person name="Whitman W."/>
        </authorList>
    </citation>
    <scope>NUCLEOTIDE SEQUENCE [LARGE SCALE GENOMIC DNA]</scope>
    <source>
        <strain evidence="7 8">CECT 8488</strain>
    </source>
</reference>
<dbReference type="InterPro" id="IPR050226">
    <property type="entry name" value="NagZ_Beta-hexosaminidase"/>
</dbReference>
<evidence type="ECO:0000313" key="7">
    <source>
        <dbReference type="EMBL" id="RED51033.1"/>
    </source>
</evidence>
<evidence type="ECO:0000256" key="3">
    <source>
        <dbReference type="ARBA" id="ARBA00012663"/>
    </source>
</evidence>
<dbReference type="PANTHER" id="PTHR30480:SF13">
    <property type="entry name" value="BETA-HEXOSAMINIDASE"/>
    <property type="match status" value="1"/>
</dbReference>
<dbReference type="Proteomes" id="UP000256845">
    <property type="component" value="Unassembled WGS sequence"/>
</dbReference>
<gene>
    <name evidence="7" type="ORF">DFP90_104311</name>
</gene>
<keyword evidence="4" id="KW-0378">Hydrolase</keyword>
<dbReference type="GO" id="GO:0005975">
    <property type="term" value="P:carbohydrate metabolic process"/>
    <property type="evidence" value="ECO:0007669"/>
    <property type="project" value="InterPro"/>
</dbReference>
<feature type="domain" description="Glycoside hydrolase family 3 N-terminal" evidence="6">
    <location>
        <begin position="33"/>
        <end position="300"/>
    </location>
</feature>
<evidence type="ECO:0000259" key="6">
    <source>
        <dbReference type="Pfam" id="PF00933"/>
    </source>
</evidence>
<dbReference type="Pfam" id="PF00933">
    <property type="entry name" value="Glyco_hydro_3"/>
    <property type="match status" value="1"/>
</dbReference>
<dbReference type="NCBIfam" id="NF003740">
    <property type="entry name" value="PRK05337.1"/>
    <property type="match status" value="1"/>
</dbReference>
<comment type="caution">
    <text evidence="7">The sequence shown here is derived from an EMBL/GenBank/DDBJ whole genome shotgun (WGS) entry which is preliminary data.</text>
</comment>
<dbReference type="EC" id="3.2.1.52" evidence="3"/>
<evidence type="ECO:0000256" key="4">
    <source>
        <dbReference type="ARBA" id="ARBA00022801"/>
    </source>
</evidence>
<organism evidence="7 8">
    <name type="scientific">Aestuariispira insulae</name>
    <dbReference type="NCBI Taxonomy" id="1461337"/>
    <lineage>
        <taxon>Bacteria</taxon>
        <taxon>Pseudomonadati</taxon>
        <taxon>Pseudomonadota</taxon>
        <taxon>Alphaproteobacteria</taxon>
        <taxon>Rhodospirillales</taxon>
        <taxon>Kiloniellaceae</taxon>
        <taxon>Aestuariispira</taxon>
    </lineage>
</organism>
<comment type="catalytic activity">
    <reaction evidence="1">
        <text>Hydrolysis of terminal non-reducing N-acetyl-D-hexosamine residues in N-acetyl-beta-D-hexosaminides.</text>
        <dbReference type="EC" id="3.2.1.52"/>
    </reaction>
</comment>
<accession>A0A3D9HNG0</accession>
<dbReference type="InterPro" id="IPR019800">
    <property type="entry name" value="Glyco_hydro_3_AS"/>
</dbReference>
<protein>
    <recommendedName>
        <fullName evidence="3">beta-N-acetylhexosaminidase</fullName>
        <ecNumber evidence="3">3.2.1.52</ecNumber>
    </recommendedName>
</protein>
<evidence type="ECO:0000256" key="1">
    <source>
        <dbReference type="ARBA" id="ARBA00001231"/>
    </source>
</evidence>
<dbReference type="GO" id="GO:0009254">
    <property type="term" value="P:peptidoglycan turnover"/>
    <property type="evidence" value="ECO:0007669"/>
    <property type="project" value="TreeGrafter"/>
</dbReference>
<dbReference type="InterPro" id="IPR001764">
    <property type="entry name" value="Glyco_hydro_3_N"/>
</dbReference>
<proteinExistence type="inferred from homology"/>